<dbReference type="InterPro" id="IPR048781">
    <property type="entry name" value="Sos7_CC"/>
</dbReference>
<dbReference type="GO" id="GO:0000776">
    <property type="term" value="C:kinetochore"/>
    <property type="evidence" value="ECO:0007669"/>
    <property type="project" value="InterPro"/>
</dbReference>
<dbReference type="GeneID" id="63788265"/>
<feature type="coiled-coil region" evidence="1">
    <location>
        <begin position="51"/>
        <end position="123"/>
    </location>
</feature>
<evidence type="ECO:0000256" key="1">
    <source>
        <dbReference type="SAM" id="Coils"/>
    </source>
</evidence>
<dbReference type="PANTHER" id="PTHR37329:SF1">
    <property type="entry name" value="KINETOCHORE PROTEIN SOS7"/>
    <property type="match status" value="1"/>
</dbReference>
<organism evidence="3 4">
    <name type="scientific">Protomyces lactucae-debilis</name>
    <dbReference type="NCBI Taxonomy" id="2754530"/>
    <lineage>
        <taxon>Eukaryota</taxon>
        <taxon>Fungi</taxon>
        <taxon>Dikarya</taxon>
        <taxon>Ascomycota</taxon>
        <taxon>Taphrinomycotina</taxon>
        <taxon>Taphrinomycetes</taxon>
        <taxon>Taphrinales</taxon>
        <taxon>Protomycetaceae</taxon>
        <taxon>Protomyces</taxon>
    </lineage>
</organism>
<dbReference type="OrthoDB" id="18959at2759"/>
<feature type="domain" description="Kinetochore protein Sos7 coiled-coil" evidence="2">
    <location>
        <begin position="17"/>
        <end position="87"/>
    </location>
</feature>
<dbReference type="STRING" id="56484.A0A1Y2ESR8"/>
<dbReference type="PANTHER" id="PTHR37329">
    <property type="entry name" value="KINETOCHORE PROTEIN SOS7"/>
    <property type="match status" value="1"/>
</dbReference>
<dbReference type="Pfam" id="PF20882">
    <property type="entry name" value="Sos7"/>
    <property type="match status" value="1"/>
</dbReference>
<evidence type="ECO:0000313" key="3">
    <source>
        <dbReference type="EMBL" id="ORY74582.1"/>
    </source>
</evidence>
<name>A0A1Y2ESR8_PROLT</name>
<evidence type="ECO:0000313" key="4">
    <source>
        <dbReference type="Proteomes" id="UP000193685"/>
    </source>
</evidence>
<keyword evidence="4" id="KW-1185">Reference proteome</keyword>
<dbReference type="EMBL" id="MCFI01000029">
    <property type="protein sequence ID" value="ORY74582.1"/>
    <property type="molecule type" value="Genomic_DNA"/>
</dbReference>
<dbReference type="GO" id="GO:0034501">
    <property type="term" value="P:protein localization to kinetochore"/>
    <property type="evidence" value="ECO:0007669"/>
    <property type="project" value="InterPro"/>
</dbReference>
<dbReference type="AlphaFoldDB" id="A0A1Y2ESR8"/>
<dbReference type="Proteomes" id="UP000193685">
    <property type="component" value="Unassembled WGS sequence"/>
</dbReference>
<dbReference type="InterPro" id="IPR037475">
    <property type="entry name" value="Sos7"/>
</dbReference>
<gene>
    <name evidence="3" type="ORF">BCR37DRAFT_395738</name>
</gene>
<sequence>MQSTPDQLVNEQQHYKELFQKLKVSYIEEETRERYLRMLAEDDVSADTAARTQLEQHNAEAKATLQQQKAAVQACQAQITALSQSVPAQKRRVDGALEGMRTLETESASLRASLHELEQLRQQRPQPVMSLKALQSKQQTLGVSLSQAQADTNMRKARVEALVLQKQTLQAQAARMAETHATLTEQAARGPAAGVQHEIGQMLVSLTQIARQIEA</sequence>
<evidence type="ECO:0000259" key="2">
    <source>
        <dbReference type="Pfam" id="PF20882"/>
    </source>
</evidence>
<accession>A0A1Y2ESR8</accession>
<protein>
    <recommendedName>
        <fullName evidence="2">Kinetochore protein Sos7 coiled-coil domain-containing protein</fullName>
    </recommendedName>
</protein>
<proteinExistence type="predicted"/>
<reference evidence="3 4" key="1">
    <citation type="submission" date="2016-07" db="EMBL/GenBank/DDBJ databases">
        <title>Pervasive Adenine N6-methylation of Active Genes in Fungi.</title>
        <authorList>
            <consortium name="DOE Joint Genome Institute"/>
            <person name="Mondo S.J."/>
            <person name="Dannebaum R.O."/>
            <person name="Kuo R.C."/>
            <person name="Labutti K."/>
            <person name="Haridas S."/>
            <person name="Kuo A."/>
            <person name="Salamov A."/>
            <person name="Ahrendt S.R."/>
            <person name="Lipzen A."/>
            <person name="Sullivan W."/>
            <person name="Andreopoulos W.B."/>
            <person name="Clum A."/>
            <person name="Lindquist E."/>
            <person name="Daum C."/>
            <person name="Ramamoorthy G.K."/>
            <person name="Gryganskyi A."/>
            <person name="Culley D."/>
            <person name="Magnuson J.K."/>
            <person name="James T.Y."/>
            <person name="O'Malley M.A."/>
            <person name="Stajich J.E."/>
            <person name="Spatafora J.W."/>
            <person name="Visel A."/>
            <person name="Grigoriev I.V."/>
        </authorList>
    </citation>
    <scope>NUCLEOTIDE SEQUENCE [LARGE SCALE GENOMIC DNA]</scope>
    <source>
        <strain evidence="3 4">12-1054</strain>
    </source>
</reference>
<dbReference type="RefSeq" id="XP_040722056.1">
    <property type="nucleotide sequence ID" value="XM_040871666.1"/>
</dbReference>
<comment type="caution">
    <text evidence="3">The sequence shown here is derived from an EMBL/GenBank/DDBJ whole genome shotgun (WGS) entry which is preliminary data.</text>
</comment>
<keyword evidence="1" id="KW-0175">Coiled coil</keyword>
<dbReference type="GO" id="GO:0051315">
    <property type="term" value="P:attachment of mitotic spindle microtubules to kinetochore"/>
    <property type="evidence" value="ECO:0007669"/>
    <property type="project" value="TreeGrafter"/>
</dbReference>